<gene>
    <name evidence="2" type="ORF">KDH_66380</name>
</gene>
<dbReference type="SUPFAM" id="SSF52540">
    <property type="entry name" value="P-loop containing nucleoside triphosphate hydrolases"/>
    <property type="match status" value="1"/>
</dbReference>
<dbReference type="EMBL" id="BSRI01000002">
    <property type="protein sequence ID" value="GLV59814.1"/>
    <property type="molecule type" value="Genomic_DNA"/>
</dbReference>
<comment type="caution">
    <text evidence="2">The sequence shown here is derived from an EMBL/GenBank/DDBJ whole genome shotgun (WGS) entry which is preliminary data.</text>
</comment>
<protein>
    <recommendedName>
        <fullName evidence="1">ATPase AAA-type core domain-containing protein</fullName>
    </recommendedName>
</protein>
<sequence>MATYAVKQGNDVLLVFHLYDEHSRRLRQEIIQQLVSLQGNALRFFRWLNQLTIPHDGKEAILSEVNLFLERDYRTDEEREEKTLLPPERAPLHMLEWFSDGEVSFLGRLCALSLLRENEALILLDEPEVHFNDYWKRQLVSMLNKFLQDQYSHVIMTTHSSITLSDVYNTNIWVMKRNGIFTEYAAPPNLRTLGTDPSDIIVHIFGAESATGAQSISYIQGEIRRIRLLTTTTQEKIEQLQRLQQNVGPGPLRFLIRREIYALEDEQNSQPSRNEARLEP</sequence>
<organism evidence="2 3">
    <name type="scientific">Dictyobacter halimunensis</name>
    <dbReference type="NCBI Taxonomy" id="3026934"/>
    <lineage>
        <taxon>Bacteria</taxon>
        <taxon>Bacillati</taxon>
        <taxon>Chloroflexota</taxon>
        <taxon>Ktedonobacteria</taxon>
        <taxon>Ktedonobacterales</taxon>
        <taxon>Dictyobacteraceae</taxon>
        <taxon>Dictyobacter</taxon>
    </lineage>
</organism>
<reference evidence="2 3" key="1">
    <citation type="submission" date="2023-02" db="EMBL/GenBank/DDBJ databases">
        <title>Dictyobacter halimunensis sp. nov., a new member of the class Ktedonobacteria from forest soil in a geothermal area.</title>
        <authorList>
            <person name="Rachmania M.K."/>
            <person name="Ningsih F."/>
            <person name="Sakai Y."/>
            <person name="Yabe S."/>
            <person name="Yokota A."/>
            <person name="Sjamsuridzal W."/>
        </authorList>
    </citation>
    <scope>NUCLEOTIDE SEQUENCE [LARGE SCALE GENOMIC DNA]</scope>
    <source>
        <strain evidence="2 3">S3.2.2.5</strain>
    </source>
</reference>
<name>A0ABQ6FZX5_9CHLR</name>
<dbReference type="InterPro" id="IPR003959">
    <property type="entry name" value="ATPase_AAA_core"/>
</dbReference>
<evidence type="ECO:0000259" key="1">
    <source>
        <dbReference type="Pfam" id="PF13304"/>
    </source>
</evidence>
<evidence type="ECO:0000313" key="3">
    <source>
        <dbReference type="Proteomes" id="UP001344906"/>
    </source>
</evidence>
<dbReference type="Proteomes" id="UP001344906">
    <property type="component" value="Unassembled WGS sequence"/>
</dbReference>
<dbReference type="Pfam" id="PF13304">
    <property type="entry name" value="AAA_21"/>
    <property type="match status" value="1"/>
</dbReference>
<dbReference type="InterPro" id="IPR027417">
    <property type="entry name" value="P-loop_NTPase"/>
</dbReference>
<keyword evidence="3" id="KW-1185">Reference proteome</keyword>
<evidence type="ECO:0000313" key="2">
    <source>
        <dbReference type="EMBL" id="GLV59814.1"/>
    </source>
</evidence>
<dbReference type="Gene3D" id="3.40.50.300">
    <property type="entry name" value="P-loop containing nucleotide triphosphate hydrolases"/>
    <property type="match status" value="1"/>
</dbReference>
<accession>A0ABQ6FZX5</accession>
<feature type="domain" description="ATPase AAA-type core" evidence="1">
    <location>
        <begin position="95"/>
        <end position="163"/>
    </location>
</feature>
<proteinExistence type="predicted"/>